<evidence type="ECO:0000313" key="2">
    <source>
        <dbReference type="Proteomes" id="UP000075880"/>
    </source>
</evidence>
<name>A0AAG5DM57_ANOAO</name>
<protein>
    <submittedName>
        <fullName evidence="1">Uncharacterized protein</fullName>
    </submittedName>
</protein>
<dbReference type="EnsemblMetazoa" id="ENSAATROPT012916">
    <property type="protein sequence ID" value="ENSAATROPP011728"/>
    <property type="gene ID" value="ENSAATROPG010518"/>
</dbReference>
<sequence>MRLGTLGAVRTLKLTCIGVSNNRSTLPTLTRAAERNMSRKLVLSPECT</sequence>
<evidence type="ECO:0000313" key="1">
    <source>
        <dbReference type="EnsemblMetazoa" id="ENSAATROPP011728"/>
    </source>
</evidence>
<organism evidence="1 2">
    <name type="scientific">Anopheles atroparvus</name>
    <name type="common">European mosquito</name>
    <dbReference type="NCBI Taxonomy" id="41427"/>
    <lineage>
        <taxon>Eukaryota</taxon>
        <taxon>Metazoa</taxon>
        <taxon>Ecdysozoa</taxon>
        <taxon>Arthropoda</taxon>
        <taxon>Hexapoda</taxon>
        <taxon>Insecta</taxon>
        <taxon>Pterygota</taxon>
        <taxon>Neoptera</taxon>
        <taxon>Endopterygota</taxon>
        <taxon>Diptera</taxon>
        <taxon>Nematocera</taxon>
        <taxon>Culicoidea</taxon>
        <taxon>Culicidae</taxon>
        <taxon>Anophelinae</taxon>
        <taxon>Anopheles</taxon>
    </lineage>
</organism>
<dbReference type="AlphaFoldDB" id="A0AAG5DM57"/>
<dbReference type="Proteomes" id="UP000075880">
    <property type="component" value="Unassembled WGS sequence"/>
</dbReference>
<proteinExistence type="predicted"/>
<accession>A0AAG5DM57</accession>
<reference evidence="1" key="1">
    <citation type="submission" date="2024-04" db="UniProtKB">
        <authorList>
            <consortium name="EnsemblMetazoa"/>
        </authorList>
    </citation>
    <scope>IDENTIFICATION</scope>
    <source>
        <strain evidence="1">EBRO</strain>
    </source>
</reference>
<keyword evidence="2" id="KW-1185">Reference proteome</keyword>